<dbReference type="AlphaFoldDB" id="A0A1A7ZBM5"/>
<proteinExistence type="predicted"/>
<feature type="non-terminal residue" evidence="1">
    <location>
        <position position="49"/>
    </location>
</feature>
<protein>
    <submittedName>
        <fullName evidence="1">Uncharacterized protein</fullName>
    </submittedName>
</protein>
<reference evidence="1" key="1">
    <citation type="submission" date="2016-05" db="EMBL/GenBank/DDBJ databases">
        <authorList>
            <person name="Lavstsen T."/>
            <person name="Jespersen J.S."/>
        </authorList>
    </citation>
    <scope>NUCLEOTIDE SEQUENCE</scope>
    <source>
        <tissue evidence="1">Brain</tissue>
    </source>
</reference>
<organism evidence="1">
    <name type="scientific">Nothobranchius furzeri</name>
    <name type="common">Turquoise killifish</name>
    <dbReference type="NCBI Taxonomy" id="105023"/>
    <lineage>
        <taxon>Eukaryota</taxon>
        <taxon>Metazoa</taxon>
        <taxon>Chordata</taxon>
        <taxon>Craniata</taxon>
        <taxon>Vertebrata</taxon>
        <taxon>Euteleostomi</taxon>
        <taxon>Actinopterygii</taxon>
        <taxon>Neopterygii</taxon>
        <taxon>Teleostei</taxon>
        <taxon>Neoteleostei</taxon>
        <taxon>Acanthomorphata</taxon>
        <taxon>Ovalentaria</taxon>
        <taxon>Atherinomorphae</taxon>
        <taxon>Cyprinodontiformes</taxon>
        <taxon>Nothobranchiidae</taxon>
        <taxon>Nothobranchius</taxon>
    </lineage>
</organism>
<dbReference type="EMBL" id="HADY01001732">
    <property type="protein sequence ID" value="SBP40217.1"/>
    <property type="molecule type" value="Transcribed_RNA"/>
</dbReference>
<sequence length="49" mass="5571">IRYTSVVQSHQPKLEAQEPEYQNKAVRITSQFNDFSTVVSNAAVVMQCK</sequence>
<accession>A0A1A7ZBM5</accession>
<gene>
    <name evidence="1" type="primary">Nfu_g_1_002422</name>
</gene>
<reference evidence="1" key="2">
    <citation type="submission" date="2016-06" db="EMBL/GenBank/DDBJ databases">
        <title>The genome of a short-lived fish provides insights into sex chromosome evolution and the genetic control of aging.</title>
        <authorList>
            <person name="Reichwald K."/>
            <person name="Felder M."/>
            <person name="Petzold A."/>
            <person name="Koch P."/>
            <person name="Groth M."/>
            <person name="Platzer M."/>
        </authorList>
    </citation>
    <scope>NUCLEOTIDE SEQUENCE</scope>
    <source>
        <tissue evidence="1">Brain</tissue>
    </source>
</reference>
<name>A0A1A7ZBM5_NOTFU</name>
<feature type="non-terminal residue" evidence="1">
    <location>
        <position position="1"/>
    </location>
</feature>
<evidence type="ECO:0000313" key="1">
    <source>
        <dbReference type="EMBL" id="SBP40217.1"/>
    </source>
</evidence>